<evidence type="ECO:0000256" key="1">
    <source>
        <dbReference type="SAM" id="MobiDB-lite"/>
    </source>
</evidence>
<reference evidence="2 3" key="1">
    <citation type="submission" date="2019-03" db="EMBL/GenBank/DDBJ databases">
        <title>Metabolic reconstructions from genomes of highly enriched 'Candidatus Accumulibacter' and 'Candidatus Competibacter' bioreactor populations.</title>
        <authorList>
            <person name="Annavajhala M.K."/>
            <person name="Welles L."/>
            <person name="Abbas B."/>
            <person name="Sorokin D."/>
            <person name="Park H."/>
            <person name="Van Loosdrecht M."/>
            <person name="Chandran K."/>
        </authorList>
    </citation>
    <scope>NUCLEOTIDE SEQUENCE [LARGE SCALE GENOMIC DNA]</scope>
    <source>
        <strain evidence="2 3">SBR_G</strain>
    </source>
</reference>
<feature type="region of interest" description="Disordered" evidence="1">
    <location>
        <begin position="35"/>
        <end position="82"/>
    </location>
</feature>
<comment type="caution">
    <text evidence="2">The sequence shown here is derived from an EMBL/GenBank/DDBJ whole genome shotgun (WGS) entry which is preliminary data.</text>
</comment>
<dbReference type="InterPro" id="IPR010328">
    <property type="entry name" value="DUF928"/>
</dbReference>
<sequence>MTTSGLQRLPIMSKLRISLLVGLALVFPILATPSRAQTQPPVDNTRPKPAAQTAQPPPTASQTPVYRPPLRGAPATRVGGANRGGSDGGLILSVLAPESTGLTHQARPTLYWYASQAVTAPVEFTLNDDHSIKPLVEMKIPASRPGIHALPLNHTLQPEVEYQWVIAAVIDPKQRASDIIASGTIKRVQPSPTLATQLSRANPRALPFLYAQEGFWYDAIGTLSEQIDADPADRHLREQRAALLEQVGLNTAATDDRGANPGRMTE</sequence>
<keyword evidence="3" id="KW-1185">Reference proteome</keyword>
<evidence type="ECO:0000313" key="2">
    <source>
        <dbReference type="EMBL" id="NMQ20002.1"/>
    </source>
</evidence>
<accession>A0ABX1TKS1</accession>
<organism evidence="2 3">
    <name type="scientific">Candidatus Competibacter phosphatis</name>
    <dbReference type="NCBI Taxonomy" id="221280"/>
    <lineage>
        <taxon>Bacteria</taxon>
        <taxon>Pseudomonadati</taxon>
        <taxon>Pseudomonadota</taxon>
        <taxon>Gammaproteobacteria</taxon>
        <taxon>Candidatus Competibacteraceae</taxon>
        <taxon>Candidatus Competibacter</taxon>
    </lineage>
</organism>
<proteinExistence type="predicted"/>
<feature type="compositionally biased region" description="Low complexity" evidence="1">
    <location>
        <begin position="47"/>
        <end position="64"/>
    </location>
</feature>
<name>A0ABX1TKS1_9GAMM</name>
<dbReference type="Proteomes" id="UP000760480">
    <property type="component" value="Unassembled WGS sequence"/>
</dbReference>
<dbReference type="EMBL" id="SPMZ01000036">
    <property type="protein sequence ID" value="NMQ20002.1"/>
    <property type="molecule type" value="Genomic_DNA"/>
</dbReference>
<gene>
    <name evidence="2" type="ORF">E4P82_12825</name>
</gene>
<dbReference type="Pfam" id="PF06051">
    <property type="entry name" value="DUF928"/>
    <property type="match status" value="1"/>
</dbReference>
<evidence type="ECO:0000313" key="3">
    <source>
        <dbReference type="Proteomes" id="UP000760480"/>
    </source>
</evidence>
<protein>
    <submittedName>
        <fullName evidence="2">DUF928 domain-containing protein</fullName>
    </submittedName>
</protein>